<dbReference type="InterPro" id="IPR015422">
    <property type="entry name" value="PyrdxlP-dep_Trfase_small"/>
</dbReference>
<keyword evidence="6 11" id="KW-0028">Amino-acid biosynthesis</keyword>
<dbReference type="Proteomes" id="UP000671879">
    <property type="component" value="Chromosome"/>
</dbReference>
<dbReference type="PANTHER" id="PTHR43643">
    <property type="entry name" value="HISTIDINOL-PHOSPHATE AMINOTRANSFERASE 2"/>
    <property type="match status" value="1"/>
</dbReference>
<evidence type="ECO:0000256" key="10">
    <source>
        <dbReference type="ARBA" id="ARBA00047481"/>
    </source>
</evidence>
<evidence type="ECO:0000256" key="2">
    <source>
        <dbReference type="ARBA" id="ARBA00005011"/>
    </source>
</evidence>
<proteinExistence type="inferred from homology"/>
<dbReference type="NCBIfam" id="TIGR01141">
    <property type="entry name" value="hisC"/>
    <property type="match status" value="1"/>
</dbReference>
<evidence type="ECO:0000256" key="4">
    <source>
        <dbReference type="ARBA" id="ARBA00011738"/>
    </source>
</evidence>
<dbReference type="InterPro" id="IPR015424">
    <property type="entry name" value="PyrdxlP-dep_Trfase"/>
</dbReference>
<dbReference type="InterPro" id="IPR005861">
    <property type="entry name" value="HisP_aminotrans"/>
</dbReference>
<dbReference type="HAMAP" id="MF_01023">
    <property type="entry name" value="HisC_aminotrans_2"/>
    <property type="match status" value="1"/>
</dbReference>
<dbReference type="AlphaFoldDB" id="A0A9Q7AIB3"/>
<dbReference type="PANTHER" id="PTHR43643:SF6">
    <property type="entry name" value="HISTIDINOL-PHOSPHATE AMINOTRANSFERASE"/>
    <property type="match status" value="1"/>
</dbReference>
<dbReference type="GO" id="GO:0004400">
    <property type="term" value="F:histidinol-phosphate transaminase activity"/>
    <property type="evidence" value="ECO:0007669"/>
    <property type="project" value="UniProtKB-UniRule"/>
</dbReference>
<dbReference type="EC" id="2.6.1.9" evidence="11"/>
<sequence length="375" mass="41341">MTLGGLREPVRSVEPYVAGKTVEEVRRELGLETIIKLGSNENPYGPFPESLRAMEKELPHLNRYPDVSFQRIKTLLSDLQGLPPECFALSHGAEGMLQTMGKCFIEAGDEVLLPAATYSLYLEITRLMGGLPRTVPLTADFRADVEALRRAVGPRTKLIWLANPNNPTGTVCDGRALEELVEGLPEKVWLVLDEAYAEFADPSLLPDRRRLIAEGRNVIAVRTFSKAWGLAGARLGYAMARPEMVTVIDTVSEPFNANRIGLAGAKAALVEGRPSYERALAAILADRAWLAAELARRGCTVVPSQTNFLFFETPYSASELSRALLERGVIVRSCEGWGFDRAIRVSIGTTEETRRFASLFGDVLDDFRKGVRHHG</sequence>
<dbReference type="Gene3D" id="3.40.640.10">
    <property type="entry name" value="Type I PLP-dependent aspartate aminotransferase-like (Major domain)"/>
    <property type="match status" value="1"/>
</dbReference>
<evidence type="ECO:0000256" key="7">
    <source>
        <dbReference type="ARBA" id="ARBA00022679"/>
    </source>
</evidence>
<dbReference type="InterPro" id="IPR004839">
    <property type="entry name" value="Aminotransferase_I/II_large"/>
</dbReference>
<evidence type="ECO:0000313" key="14">
    <source>
        <dbReference type="Proteomes" id="UP000671879"/>
    </source>
</evidence>
<feature type="domain" description="Aminotransferase class I/classII large" evidence="12">
    <location>
        <begin position="33"/>
        <end position="357"/>
    </location>
</feature>
<feature type="modified residue" description="N6-(pyridoxal phosphate)lysine" evidence="11">
    <location>
        <position position="226"/>
    </location>
</feature>
<accession>A0A9Q7AIB3</accession>
<evidence type="ECO:0000259" key="12">
    <source>
        <dbReference type="Pfam" id="PF00155"/>
    </source>
</evidence>
<keyword evidence="14" id="KW-1185">Reference proteome</keyword>
<name>A0A9Q7AIB3_9BACT</name>
<organism evidence="13 14">
    <name type="scientific">Aminithiophilus ramosus</name>
    <dbReference type="NCBI Taxonomy" id="3029084"/>
    <lineage>
        <taxon>Bacteria</taxon>
        <taxon>Thermotogati</taxon>
        <taxon>Synergistota</taxon>
        <taxon>Synergistia</taxon>
        <taxon>Synergistales</taxon>
        <taxon>Aminithiophilaceae</taxon>
        <taxon>Aminithiophilus</taxon>
    </lineage>
</organism>
<comment type="cofactor">
    <cofactor evidence="1 11">
        <name>pyridoxal 5'-phosphate</name>
        <dbReference type="ChEBI" id="CHEBI:597326"/>
    </cofactor>
</comment>
<evidence type="ECO:0000256" key="3">
    <source>
        <dbReference type="ARBA" id="ARBA00007970"/>
    </source>
</evidence>
<evidence type="ECO:0000256" key="11">
    <source>
        <dbReference type="HAMAP-Rule" id="MF_01023"/>
    </source>
</evidence>
<dbReference type="Gene3D" id="3.90.1150.10">
    <property type="entry name" value="Aspartate Aminotransferase, domain 1"/>
    <property type="match status" value="1"/>
</dbReference>
<keyword evidence="9 11" id="KW-0368">Histidine biosynthesis</keyword>
<evidence type="ECO:0000256" key="5">
    <source>
        <dbReference type="ARBA" id="ARBA00022576"/>
    </source>
</evidence>
<dbReference type="PROSITE" id="PS00599">
    <property type="entry name" value="AA_TRANSFER_CLASS_2"/>
    <property type="match status" value="1"/>
</dbReference>
<comment type="similarity">
    <text evidence="3 11">Belongs to the class-II pyridoxal-phosphate-dependent aminotransferase family. Histidinol-phosphate aminotransferase subfamily.</text>
</comment>
<evidence type="ECO:0000256" key="1">
    <source>
        <dbReference type="ARBA" id="ARBA00001933"/>
    </source>
</evidence>
<dbReference type="SUPFAM" id="SSF53383">
    <property type="entry name" value="PLP-dependent transferases"/>
    <property type="match status" value="1"/>
</dbReference>
<dbReference type="Pfam" id="PF00155">
    <property type="entry name" value="Aminotran_1_2"/>
    <property type="match status" value="1"/>
</dbReference>
<comment type="catalytic activity">
    <reaction evidence="10 11">
        <text>L-histidinol phosphate + 2-oxoglutarate = 3-(imidazol-4-yl)-2-oxopropyl phosphate + L-glutamate</text>
        <dbReference type="Rhea" id="RHEA:23744"/>
        <dbReference type="ChEBI" id="CHEBI:16810"/>
        <dbReference type="ChEBI" id="CHEBI:29985"/>
        <dbReference type="ChEBI" id="CHEBI:57766"/>
        <dbReference type="ChEBI" id="CHEBI:57980"/>
        <dbReference type="EC" id="2.6.1.9"/>
    </reaction>
</comment>
<evidence type="ECO:0000313" key="13">
    <source>
        <dbReference type="EMBL" id="QTX32345.1"/>
    </source>
</evidence>
<comment type="subunit">
    <text evidence="4 11">Homodimer.</text>
</comment>
<evidence type="ECO:0000256" key="6">
    <source>
        <dbReference type="ARBA" id="ARBA00022605"/>
    </source>
</evidence>
<evidence type="ECO:0000256" key="9">
    <source>
        <dbReference type="ARBA" id="ARBA00023102"/>
    </source>
</evidence>
<comment type="pathway">
    <text evidence="2 11">Amino-acid biosynthesis; L-histidine biosynthesis; L-histidine from 5-phospho-alpha-D-ribose 1-diphosphate: step 7/9.</text>
</comment>
<dbReference type="CDD" id="cd00609">
    <property type="entry name" value="AAT_like"/>
    <property type="match status" value="1"/>
</dbReference>
<evidence type="ECO:0000256" key="8">
    <source>
        <dbReference type="ARBA" id="ARBA00022898"/>
    </source>
</evidence>
<protein>
    <recommendedName>
        <fullName evidence="11">Histidinol-phosphate aminotransferase</fullName>
        <ecNumber evidence="11">2.6.1.9</ecNumber>
    </recommendedName>
    <alternativeName>
        <fullName evidence="11">Imidazole acetol-phosphate transaminase</fullName>
    </alternativeName>
</protein>
<dbReference type="InterPro" id="IPR015421">
    <property type="entry name" value="PyrdxlP-dep_Trfase_major"/>
</dbReference>
<keyword evidence="7 11" id="KW-0808">Transferase</keyword>
<dbReference type="EMBL" id="CP072943">
    <property type="protein sequence ID" value="QTX32345.1"/>
    <property type="molecule type" value="Genomic_DNA"/>
</dbReference>
<dbReference type="InterPro" id="IPR050106">
    <property type="entry name" value="HistidinolP_aminotransfase"/>
</dbReference>
<keyword evidence="5 11" id="KW-0032">Aminotransferase</keyword>
<dbReference type="RefSeq" id="WP_274373573.1">
    <property type="nucleotide sequence ID" value="NZ_CP072943.1"/>
</dbReference>
<keyword evidence="8 11" id="KW-0663">Pyridoxal phosphate</keyword>
<dbReference type="KEGG" id="aram:KAR29_13770"/>
<reference evidence="14" key="1">
    <citation type="submission" date="2021-04" db="EMBL/GenBank/DDBJ databases">
        <title>A novel Synergistetes isolate from a pyrite-forming mixed culture.</title>
        <authorList>
            <person name="Bunk B."/>
            <person name="Sproer C."/>
            <person name="Spring S."/>
            <person name="Pester M."/>
        </authorList>
    </citation>
    <scope>NUCLEOTIDE SEQUENCE [LARGE SCALE GENOMIC DNA]</scope>
    <source>
        <strain evidence="14">J.5.4.2-T.3.5.2</strain>
    </source>
</reference>
<dbReference type="GO" id="GO:0030170">
    <property type="term" value="F:pyridoxal phosphate binding"/>
    <property type="evidence" value="ECO:0007669"/>
    <property type="project" value="InterPro"/>
</dbReference>
<dbReference type="GO" id="GO:0000105">
    <property type="term" value="P:L-histidine biosynthetic process"/>
    <property type="evidence" value="ECO:0007669"/>
    <property type="project" value="UniProtKB-UniRule"/>
</dbReference>
<gene>
    <name evidence="11 13" type="primary">hisC</name>
    <name evidence="13" type="ORF">KAR29_13770</name>
</gene>
<dbReference type="InterPro" id="IPR001917">
    <property type="entry name" value="Aminotrans_II_pyridoxalP_BS"/>
</dbReference>